<evidence type="ECO:0000259" key="2">
    <source>
        <dbReference type="Pfam" id="PF01757"/>
    </source>
</evidence>
<feature type="transmembrane region" description="Helical" evidence="1">
    <location>
        <begin position="233"/>
        <end position="251"/>
    </location>
</feature>
<dbReference type="PANTHER" id="PTHR23028:SF134">
    <property type="entry name" value="PUTATIVE (AFU_ORTHOLOGUE AFUA_4G08520)-RELATED"/>
    <property type="match status" value="1"/>
</dbReference>
<feature type="transmembrane region" description="Helical" evidence="1">
    <location>
        <begin position="94"/>
        <end position="112"/>
    </location>
</feature>
<organism evidence="3">
    <name type="scientific">uncultured Caudovirales phage</name>
    <dbReference type="NCBI Taxonomy" id="2100421"/>
    <lineage>
        <taxon>Viruses</taxon>
        <taxon>Duplodnaviria</taxon>
        <taxon>Heunggongvirae</taxon>
        <taxon>Uroviricota</taxon>
        <taxon>Caudoviricetes</taxon>
        <taxon>Peduoviridae</taxon>
        <taxon>Maltschvirus</taxon>
        <taxon>Maltschvirus maltsch</taxon>
    </lineage>
</organism>
<keyword evidence="1" id="KW-0472">Membrane</keyword>
<proteinExistence type="predicted"/>
<feature type="transmembrane region" description="Helical" evidence="1">
    <location>
        <begin position="12"/>
        <end position="31"/>
    </location>
</feature>
<feature type="transmembrane region" description="Helical" evidence="1">
    <location>
        <begin position="190"/>
        <end position="213"/>
    </location>
</feature>
<dbReference type="PANTHER" id="PTHR23028">
    <property type="entry name" value="ACETYLTRANSFERASE"/>
    <property type="match status" value="1"/>
</dbReference>
<name>A0A2H4IZR3_9CAUD</name>
<keyword evidence="1" id="KW-1133">Transmembrane helix</keyword>
<feature type="transmembrane region" description="Helical" evidence="1">
    <location>
        <begin position="161"/>
        <end position="183"/>
    </location>
</feature>
<sequence>MKKLYYLEGVRGIAAFMVLLSHFIQVFYPALLSSEQSLVHNAIESKVPQTPLNLFYNGNFAVCIFFVLSGYVLSYRFIKKKDKTILVESATKRYFRLVLPVAVSVVFAYIILRLDLFYYGYMPGFTNATMPDFYAMEPSIFHALKEAFYGTFFENEFSYNAVLWTMYYELLGSFIVFSFLALLGNLRNRYIFYIILLVMFWNTYFIAFVLGMLLCDAFNSLDEKIINMFKSKISIILFSTTGIYLGSFPYVNYKDTIYEIIVVPELNVNYFMMSHIIGAFFILLVLLSSEILQKIFSLKVFRFLGDISFSLYLTHFIIINSLSSYIFIKLIKEGLSYNISFLITFITSLLVIFILSYLLYKYVDSKSVIFSKKIYHKFFLKNK</sequence>
<dbReference type="InterPro" id="IPR050879">
    <property type="entry name" value="Acyltransferase_3"/>
</dbReference>
<evidence type="ECO:0000313" key="3">
    <source>
        <dbReference type="EMBL" id="ASN68112.1"/>
    </source>
</evidence>
<feature type="transmembrane region" description="Helical" evidence="1">
    <location>
        <begin position="54"/>
        <end position="73"/>
    </location>
</feature>
<accession>A0A2H4IZR3</accession>
<feature type="domain" description="Acyltransferase 3" evidence="2">
    <location>
        <begin position="5"/>
        <end position="356"/>
    </location>
</feature>
<evidence type="ECO:0000256" key="1">
    <source>
        <dbReference type="SAM" id="Phobius"/>
    </source>
</evidence>
<feature type="transmembrane region" description="Helical" evidence="1">
    <location>
        <begin position="271"/>
        <end position="289"/>
    </location>
</feature>
<dbReference type="Pfam" id="PF01757">
    <property type="entry name" value="Acyl_transf_3"/>
    <property type="match status" value="1"/>
</dbReference>
<reference evidence="3" key="1">
    <citation type="submission" date="2017-06" db="EMBL/GenBank/DDBJ databases">
        <title>Novel phages from South African skin metaviromes.</title>
        <authorList>
            <person name="van Zyl L.J."/>
            <person name="Abrahams Y."/>
            <person name="Stander E.A."/>
            <person name="Kirby B.M."/>
            <person name="Clavaud C."/>
            <person name="Farcet C."/>
            <person name="Breton L."/>
            <person name="Trindade M.I."/>
        </authorList>
    </citation>
    <scope>NUCLEOTIDE SEQUENCE</scope>
</reference>
<keyword evidence="1" id="KW-0812">Transmembrane</keyword>
<dbReference type="GO" id="GO:0016747">
    <property type="term" value="F:acyltransferase activity, transferring groups other than amino-acyl groups"/>
    <property type="evidence" value="ECO:0007669"/>
    <property type="project" value="InterPro"/>
</dbReference>
<dbReference type="EMBL" id="MF417871">
    <property type="protein sequence ID" value="ASN68112.1"/>
    <property type="molecule type" value="Genomic_DNA"/>
</dbReference>
<protein>
    <recommendedName>
        <fullName evidence="2">Acyltransferase 3 domain-containing protein</fullName>
    </recommendedName>
</protein>
<dbReference type="InterPro" id="IPR002656">
    <property type="entry name" value="Acyl_transf_3_dom"/>
</dbReference>
<feature type="transmembrane region" description="Helical" evidence="1">
    <location>
        <begin position="340"/>
        <end position="360"/>
    </location>
</feature>
<feature type="transmembrane region" description="Helical" evidence="1">
    <location>
        <begin position="309"/>
        <end position="328"/>
    </location>
</feature>
<gene>
    <name evidence="3" type="ORF">8F11_77</name>
</gene>